<gene>
    <name evidence="2" type="ORF">D9758_005719</name>
</gene>
<protein>
    <submittedName>
        <fullName evidence="2">Uncharacterized protein</fullName>
    </submittedName>
</protein>
<accession>A0A8H5LR14</accession>
<name>A0A8H5LR14_9AGAR</name>
<proteinExistence type="predicted"/>
<dbReference type="Proteomes" id="UP000559256">
    <property type="component" value="Unassembled WGS sequence"/>
</dbReference>
<organism evidence="2 3">
    <name type="scientific">Tetrapyrgos nigripes</name>
    <dbReference type="NCBI Taxonomy" id="182062"/>
    <lineage>
        <taxon>Eukaryota</taxon>
        <taxon>Fungi</taxon>
        <taxon>Dikarya</taxon>
        <taxon>Basidiomycota</taxon>
        <taxon>Agaricomycotina</taxon>
        <taxon>Agaricomycetes</taxon>
        <taxon>Agaricomycetidae</taxon>
        <taxon>Agaricales</taxon>
        <taxon>Marasmiineae</taxon>
        <taxon>Marasmiaceae</taxon>
        <taxon>Tetrapyrgos</taxon>
    </lineage>
</organism>
<dbReference type="AlphaFoldDB" id="A0A8H5LR14"/>
<sequence length="295" mass="32993">MHRRLQIGVTVQNQFDAEIRAQSPDSCGWLLWVSSVHWCTSIPAVTAVTAVRERSCVLRTQRLLRMLPEAKESNLDRNDFEESANSQKPPGFCEEQFHSETCSSSHLPGVDVRMAQCSERHANIGSLATESEVRTRPQGGRRSMATEKKPKAYTKESRAFIREQTFVSLALPYLLRLNRVNFFTGSTQASLENFSFVRCGLCVNPVFGSPGAYSQGANFQNDGTPWEIHDNVPTELEEPPPQGQDVNFFTNSSGARVTDTSFYVMDECVGAIEMPACPTPEFLQALEVIRSYRSL</sequence>
<evidence type="ECO:0000256" key="1">
    <source>
        <dbReference type="SAM" id="MobiDB-lite"/>
    </source>
</evidence>
<dbReference type="EMBL" id="JAACJM010000024">
    <property type="protein sequence ID" value="KAF5366308.1"/>
    <property type="molecule type" value="Genomic_DNA"/>
</dbReference>
<evidence type="ECO:0000313" key="3">
    <source>
        <dbReference type="Proteomes" id="UP000559256"/>
    </source>
</evidence>
<feature type="compositionally biased region" description="Basic and acidic residues" evidence="1">
    <location>
        <begin position="144"/>
        <end position="153"/>
    </location>
</feature>
<reference evidence="2 3" key="1">
    <citation type="journal article" date="2020" name="ISME J.">
        <title>Uncovering the hidden diversity of litter-decomposition mechanisms in mushroom-forming fungi.</title>
        <authorList>
            <person name="Floudas D."/>
            <person name="Bentzer J."/>
            <person name="Ahren D."/>
            <person name="Johansson T."/>
            <person name="Persson P."/>
            <person name="Tunlid A."/>
        </authorList>
    </citation>
    <scope>NUCLEOTIDE SEQUENCE [LARGE SCALE GENOMIC DNA]</scope>
    <source>
        <strain evidence="2 3">CBS 291.85</strain>
    </source>
</reference>
<comment type="caution">
    <text evidence="2">The sequence shown here is derived from an EMBL/GenBank/DDBJ whole genome shotgun (WGS) entry which is preliminary data.</text>
</comment>
<evidence type="ECO:0000313" key="2">
    <source>
        <dbReference type="EMBL" id="KAF5366308.1"/>
    </source>
</evidence>
<feature type="region of interest" description="Disordered" evidence="1">
    <location>
        <begin position="128"/>
        <end position="153"/>
    </location>
</feature>
<keyword evidence="3" id="KW-1185">Reference proteome</keyword>